<dbReference type="PANTHER" id="PTHR30481">
    <property type="entry name" value="DNA ADENINE METHYLASE"/>
    <property type="match status" value="1"/>
</dbReference>
<dbReference type="HOGENOM" id="CLU_063430_1_1_11"/>
<keyword evidence="2 4" id="KW-0808">Transferase</keyword>
<evidence type="ECO:0000313" key="4">
    <source>
        <dbReference type="EMBL" id="ACU71952.1"/>
    </source>
</evidence>
<keyword evidence="5" id="KW-1185">Reference proteome</keyword>
<dbReference type="OrthoDB" id="5190841at2"/>
<sequence length="273" mass="30085">MPPFSYFGGKSTLAPVIAGLLPAHGHYVEPFAGSLAVLLAKAPSRMETVNDLDGGLMAFWRVLRDRPADLERVCALTPHSRAEYLDAYRTDDAPDDLERARRIWVQLAQGRAGTRRPTGWRHYQESAGYSTSMAGYLAGYVGRMAPTAARLAQVSLECRPALEVIEAYGRHADVLLYVDPPYLAGTRNGTNYLHEMPHKDDHRKLAAALNACQATVVLSGYGSPLYDALYDGWDRHEISAMTTQGGTHGRRTEVLWSNRPLEVQQGLFEVAAS</sequence>
<dbReference type="Gene3D" id="3.40.50.150">
    <property type="entry name" value="Vaccinia Virus protein VP39"/>
    <property type="match status" value="2"/>
</dbReference>
<protein>
    <submittedName>
        <fullName evidence="4">D12 class N6 adenine-specific DNA methyltransferase</fullName>
    </submittedName>
</protein>
<dbReference type="RefSeq" id="WP_012787245.1">
    <property type="nucleotide sequence ID" value="NC_013131.1"/>
</dbReference>
<dbReference type="InterPro" id="IPR012327">
    <property type="entry name" value="MeTrfase_D12"/>
</dbReference>
<organism evidence="4 5">
    <name type="scientific">Catenulispora acidiphila (strain DSM 44928 / JCM 14897 / NBRC 102108 / NRRL B-24433 / ID139908)</name>
    <dbReference type="NCBI Taxonomy" id="479433"/>
    <lineage>
        <taxon>Bacteria</taxon>
        <taxon>Bacillati</taxon>
        <taxon>Actinomycetota</taxon>
        <taxon>Actinomycetes</taxon>
        <taxon>Catenulisporales</taxon>
        <taxon>Catenulisporaceae</taxon>
        <taxon>Catenulispora</taxon>
    </lineage>
</organism>
<name>C7Q4I3_CATAD</name>
<proteinExistence type="predicted"/>
<dbReference type="Proteomes" id="UP000000851">
    <property type="component" value="Chromosome"/>
</dbReference>
<dbReference type="InterPro" id="IPR029063">
    <property type="entry name" value="SAM-dependent_MTases_sf"/>
</dbReference>
<evidence type="ECO:0000256" key="1">
    <source>
        <dbReference type="ARBA" id="ARBA00022603"/>
    </source>
</evidence>
<dbReference type="Pfam" id="PF02086">
    <property type="entry name" value="MethyltransfD12"/>
    <property type="match status" value="1"/>
</dbReference>
<dbReference type="PIRSF" id="PIRSF000398">
    <property type="entry name" value="M_m6A_EcoRV"/>
    <property type="match status" value="1"/>
</dbReference>
<dbReference type="AlphaFoldDB" id="C7Q4I3"/>
<dbReference type="GO" id="GO:0009307">
    <property type="term" value="P:DNA restriction-modification system"/>
    <property type="evidence" value="ECO:0007669"/>
    <property type="project" value="InterPro"/>
</dbReference>
<dbReference type="InParanoid" id="C7Q4I3"/>
<dbReference type="SUPFAM" id="SSF53335">
    <property type="entry name" value="S-adenosyl-L-methionine-dependent methyltransferases"/>
    <property type="match status" value="1"/>
</dbReference>
<dbReference type="GO" id="GO:0009007">
    <property type="term" value="F:site-specific DNA-methyltransferase (adenine-specific) activity"/>
    <property type="evidence" value="ECO:0007669"/>
    <property type="project" value="UniProtKB-EC"/>
</dbReference>
<reference evidence="4 5" key="1">
    <citation type="journal article" date="2009" name="Stand. Genomic Sci.">
        <title>Complete genome sequence of Catenulispora acidiphila type strain (ID 139908).</title>
        <authorList>
            <person name="Copeland A."/>
            <person name="Lapidus A."/>
            <person name="Glavina Del Rio T."/>
            <person name="Nolan M."/>
            <person name="Lucas S."/>
            <person name="Chen F."/>
            <person name="Tice H."/>
            <person name="Cheng J.F."/>
            <person name="Bruce D."/>
            <person name="Goodwin L."/>
            <person name="Pitluck S."/>
            <person name="Mikhailova N."/>
            <person name="Pati A."/>
            <person name="Ivanova N."/>
            <person name="Mavromatis K."/>
            <person name="Chen A."/>
            <person name="Palaniappan K."/>
            <person name="Chain P."/>
            <person name="Land M."/>
            <person name="Hauser L."/>
            <person name="Chang Y.J."/>
            <person name="Jeffries C.D."/>
            <person name="Chertkov O."/>
            <person name="Brettin T."/>
            <person name="Detter J.C."/>
            <person name="Han C."/>
            <person name="Ali Z."/>
            <person name="Tindall B.J."/>
            <person name="Goker M."/>
            <person name="Bristow J."/>
            <person name="Eisen J.A."/>
            <person name="Markowitz V."/>
            <person name="Hugenholtz P."/>
            <person name="Kyrpides N.C."/>
            <person name="Klenk H.P."/>
        </authorList>
    </citation>
    <scope>NUCLEOTIDE SEQUENCE [LARGE SCALE GENOMIC DNA]</scope>
    <source>
        <strain evidence="5">DSM 44928 / JCM 14897 / NBRC 102108 / NRRL B-24433 / ID139908</strain>
    </source>
</reference>
<dbReference type="PRINTS" id="PR00505">
    <property type="entry name" value="D12N6MTFRASE"/>
</dbReference>
<keyword evidence="1 4" id="KW-0489">Methyltransferase</keyword>
<dbReference type="eggNOG" id="COG0338">
    <property type="taxonomic scope" value="Bacteria"/>
</dbReference>
<evidence type="ECO:0000256" key="3">
    <source>
        <dbReference type="ARBA" id="ARBA00022691"/>
    </source>
</evidence>
<dbReference type="STRING" id="479433.Caci_3043"/>
<dbReference type="PANTHER" id="PTHR30481:SF4">
    <property type="entry name" value="SITE-SPECIFIC DNA-METHYLTRANSFERASE (ADENINE-SPECIFIC)"/>
    <property type="match status" value="1"/>
</dbReference>
<dbReference type="EMBL" id="CP001700">
    <property type="protein sequence ID" value="ACU71952.1"/>
    <property type="molecule type" value="Genomic_DNA"/>
</dbReference>
<keyword evidence="3" id="KW-0949">S-adenosyl-L-methionine</keyword>
<dbReference type="GO" id="GO:0043565">
    <property type="term" value="F:sequence-specific DNA binding"/>
    <property type="evidence" value="ECO:0007669"/>
    <property type="project" value="TreeGrafter"/>
</dbReference>
<dbReference type="InterPro" id="IPR012263">
    <property type="entry name" value="M_m6A_EcoRV"/>
</dbReference>
<dbReference type="GO" id="GO:0006298">
    <property type="term" value="P:mismatch repair"/>
    <property type="evidence" value="ECO:0007669"/>
    <property type="project" value="TreeGrafter"/>
</dbReference>
<dbReference type="GO" id="GO:1904047">
    <property type="term" value="F:S-adenosyl-L-methionine binding"/>
    <property type="evidence" value="ECO:0007669"/>
    <property type="project" value="TreeGrafter"/>
</dbReference>
<evidence type="ECO:0000313" key="5">
    <source>
        <dbReference type="Proteomes" id="UP000000851"/>
    </source>
</evidence>
<dbReference type="GO" id="GO:0032259">
    <property type="term" value="P:methylation"/>
    <property type="evidence" value="ECO:0007669"/>
    <property type="project" value="UniProtKB-KW"/>
</dbReference>
<dbReference type="KEGG" id="cai:Caci_3043"/>
<evidence type="ECO:0000256" key="2">
    <source>
        <dbReference type="ARBA" id="ARBA00022679"/>
    </source>
</evidence>
<accession>C7Q4I3</accession>
<gene>
    <name evidence="4" type="ordered locus">Caci_3043</name>
</gene>
<dbReference type="REBASE" id="21662">
    <property type="entry name" value="M.CacDORF3043P"/>
</dbReference>